<feature type="compositionally biased region" description="Basic residues" evidence="1">
    <location>
        <begin position="636"/>
        <end position="646"/>
    </location>
</feature>
<proteinExistence type="predicted"/>
<evidence type="ECO:0000256" key="2">
    <source>
        <dbReference type="SAM" id="SignalP"/>
    </source>
</evidence>
<feature type="compositionally biased region" description="Pro residues" evidence="1">
    <location>
        <begin position="430"/>
        <end position="439"/>
    </location>
</feature>
<dbReference type="AlphaFoldDB" id="B4J1F9"/>
<feature type="compositionally biased region" description="Low complexity" evidence="1">
    <location>
        <begin position="595"/>
        <end position="605"/>
    </location>
</feature>
<dbReference type="PANTHER" id="PTHR22949:SF0">
    <property type="entry name" value="RE27538P"/>
    <property type="match status" value="1"/>
</dbReference>
<feature type="compositionally biased region" description="Polar residues" evidence="1">
    <location>
        <begin position="301"/>
        <end position="317"/>
    </location>
</feature>
<feature type="compositionally biased region" description="Low complexity" evidence="1">
    <location>
        <begin position="650"/>
        <end position="661"/>
    </location>
</feature>
<feature type="region of interest" description="Disordered" evidence="1">
    <location>
        <begin position="580"/>
        <end position="620"/>
    </location>
</feature>
<sequence length="758" mass="83895">MCNLLWLCVCLVLPACLRAEIGNETDLIAAHLGANNSSDLLPSAEKLVRFRRHPGYTIRAGGSKRSKQRRRIKSPKLKVRYASTSYAPGPKISSYYKPSPAFPAHLEEPSFSLDAFQHLKFDSADFQLPPSSYEAQSMDLDLYGHGDQDLYGAHKFPSLEYSFVGGGHESPSLSPYEHKSHKPASVSSSYEHKPHQKYGVPPQEHQSIPASSYEAPESFVPHHYEPPPAPPSTKYGVPAAPSYTHSALPPPPPPAPDSYSIYEQKIPNVGYHHQSFAEPPQGPPTHSANFEISHSKPAYEISTSYQANEPQYENNYQPPAPDHGYHQPPAGHDYQPSAPAPGHNYQPPVEHSYQPSAPSPGHSYNQPAPDHSYLPPAPSPSEHSYLPPAPHPSDHSYLPPAPPPSDHSYLPPHQPTIEHNYQPAHDFAEPPAPPAPPQQHPSSSYAQPEAHLPVQSYPQENYAPPSEELPLSPHHKFPSFDFPKSSYEVPIYDPIPFESNNREEHESYPPILPDESSNELPLDDAHAAGSSRTPTKSRKRKRPASSLVVAKKHTLDVPELQQAYDADSHVRVRGTDLDTAAHGTRHVQQKRKYATPTTTTTTTTTSASPWNPMRSRTTPSSVFLPTVVTSTPHITNRSRGHSRYRNRNPSTESAASSTVVTIEKSRSQSYYDGTIAPPTYQHPIPVHSGRSSRPTRAPVVRHGAAAALLPGTERNPTLKRTTKGIFDTTLFKSPQSDREMERQLHALRQNLPKNHKLY</sequence>
<organism evidence="4">
    <name type="scientific">Drosophila grimshawi</name>
    <name type="common">Hawaiian fruit fly</name>
    <name type="synonym">Idiomyia grimshawi</name>
    <dbReference type="NCBI Taxonomy" id="7222"/>
    <lineage>
        <taxon>Eukaryota</taxon>
        <taxon>Metazoa</taxon>
        <taxon>Ecdysozoa</taxon>
        <taxon>Arthropoda</taxon>
        <taxon>Hexapoda</taxon>
        <taxon>Insecta</taxon>
        <taxon>Pterygota</taxon>
        <taxon>Neoptera</taxon>
        <taxon>Endopterygota</taxon>
        <taxon>Diptera</taxon>
        <taxon>Brachycera</taxon>
        <taxon>Muscomorpha</taxon>
        <taxon>Ephydroidea</taxon>
        <taxon>Drosophilidae</taxon>
        <taxon>Drosophila</taxon>
        <taxon>Hawaiian Drosophila</taxon>
    </lineage>
</organism>
<feature type="compositionally biased region" description="Basic residues" evidence="1">
    <location>
        <begin position="583"/>
        <end position="593"/>
    </location>
</feature>
<dbReference type="InParanoid" id="B4J1F9"/>
<keyword evidence="4" id="KW-1185">Reference proteome</keyword>
<dbReference type="Proteomes" id="UP000001070">
    <property type="component" value="Unassembled WGS sequence"/>
</dbReference>
<feature type="region of interest" description="Disordered" evidence="1">
    <location>
        <begin position="495"/>
        <end position="547"/>
    </location>
</feature>
<name>B4J1F9_DROGR</name>
<dbReference type="STRING" id="7222.B4J1F9"/>
<dbReference type="OMA" id="GAHKFPS"/>
<feature type="region of interest" description="Disordered" evidence="1">
    <location>
        <begin position="675"/>
        <end position="697"/>
    </location>
</feature>
<dbReference type="HOGENOM" id="CLU_376954_0_0_1"/>
<feature type="chain" id="PRO_5002808143" evidence="2">
    <location>
        <begin position="20"/>
        <end position="758"/>
    </location>
</feature>
<dbReference type="EMBL" id="CH916366">
    <property type="protein sequence ID" value="EDV95850.1"/>
    <property type="molecule type" value="Genomic_DNA"/>
</dbReference>
<keyword evidence="2" id="KW-0732">Signal</keyword>
<dbReference type="PANTHER" id="PTHR22949">
    <property type="entry name" value="WHITE COLLAR 2 PROTEIN WC2"/>
    <property type="match status" value="1"/>
</dbReference>
<feature type="compositionally biased region" description="Polar residues" evidence="1">
    <location>
        <begin position="606"/>
        <end position="620"/>
    </location>
</feature>
<accession>B4J1F9</accession>
<protein>
    <submittedName>
        <fullName evidence="3">GH15547</fullName>
    </submittedName>
</protein>
<reference evidence="3 4" key="1">
    <citation type="journal article" date="2007" name="Nature">
        <title>Evolution of genes and genomes on the Drosophila phylogeny.</title>
        <authorList>
            <consortium name="Drosophila 12 Genomes Consortium"/>
            <person name="Clark A.G."/>
            <person name="Eisen M.B."/>
            <person name="Smith D.R."/>
            <person name="Bergman C.M."/>
            <person name="Oliver B."/>
            <person name="Markow T.A."/>
            <person name="Kaufman T.C."/>
            <person name="Kellis M."/>
            <person name="Gelbart W."/>
            <person name="Iyer V.N."/>
            <person name="Pollard D.A."/>
            <person name="Sackton T.B."/>
            <person name="Larracuente A.M."/>
            <person name="Singh N.D."/>
            <person name="Abad J.P."/>
            <person name="Abt D.N."/>
            <person name="Adryan B."/>
            <person name="Aguade M."/>
            <person name="Akashi H."/>
            <person name="Anderson W.W."/>
            <person name="Aquadro C.F."/>
            <person name="Ardell D.H."/>
            <person name="Arguello R."/>
            <person name="Artieri C.G."/>
            <person name="Barbash D.A."/>
            <person name="Barker D."/>
            <person name="Barsanti P."/>
            <person name="Batterham P."/>
            <person name="Batzoglou S."/>
            <person name="Begun D."/>
            <person name="Bhutkar A."/>
            <person name="Blanco E."/>
            <person name="Bosak S.A."/>
            <person name="Bradley R.K."/>
            <person name="Brand A.D."/>
            <person name="Brent M.R."/>
            <person name="Brooks A.N."/>
            <person name="Brown R.H."/>
            <person name="Butlin R.K."/>
            <person name="Caggese C."/>
            <person name="Calvi B.R."/>
            <person name="Bernardo de Carvalho A."/>
            <person name="Caspi A."/>
            <person name="Castrezana S."/>
            <person name="Celniker S.E."/>
            <person name="Chang J.L."/>
            <person name="Chapple C."/>
            <person name="Chatterji S."/>
            <person name="Chinwalla A."/>
            <person name="Civetta A."/>
            <person name="Clifton S.W."/>
            <person name="Comeron J.M."/>
            <person name="Costello J.C."/>
            <person name="Coyne J.A."/>
            <person name="Daub J."/>
            <person name="David R.G."/>
            <person name="Delcher A.L."/>
            <person name="Delehaunty K."/>
            <person name="Do C.B."/>
            <person name="Ebling H."/>
            <person name="Edwards K."/>
            <person name="Eickbush T."/>
            <person name="Evans J.D."/>
            <person name="Filipski A."/>
            <person name="Findeiss S."/>
            <person name="Freyhult E."/>
            <person name="Fulton L."/>
            <person name="Fulton R."/>
            <person name="Garcia A.C."/>
            <person name="Gardiner A."/>
            <person name="Garfield D.A."/>
            <person name="Garvin B.E."/>
            <person name="Gibson G."/>
            <person name="Gilbert D."/>
            <person name="Gnerre S."/>
            <person name="Godfrey J."/>
            <person name="Good R."/>
            <person name="Gotea V."/>
            <person name="Gravely B."/>
            <person name="Greenberg A.J."/>
            <person name="Griffiths-Jones S."/>
            <person name="Gross S."/>
            <person name="Guigo R."/>
            <person name="Gustafson E.A."/>
            <person name="Haerty W."/>
            <person name="Hahn M.W."/>
            <person name="Halligan D.L."/>
            <person name="Halpern A.L."/>
            <person name="Halter G.M."/>
            <person name="Han M.V."/>
            <person name="Heger A."/>
            <person name="Hillier L."/>
            <person name="Hinrichs A.S."/>
            <person name="Holmes I."/>
            <person name="Hoskins R.A."/>
            <person name="Hubisz M.J."/>
            <person name="Hultmark D."/>
            <person name="Huntley M.A."/>
            <person name="Jaffe D.B."/>
            <person name="Jagadeeshan S."/>
            <person name="Jeck W.R."/>
            <person name="Johnson J."/>
            <person name="Jones C.D."/>
            <person name="Jordan W.C."/>
            <person name="Karpen G.H."/>
            <person name="Kataoka E."/>
            <person name="Keightley P.D."/>
            <person name="Kheradpour P."/>
            <person name="Kirkness E.F."/>
            <person name="Koerich L.B."/>
            <person name="Kristiansen K."/>
            <person name="Kudrna D."/>
            <person name="Kulathinal R.J."/>
            <person name="Kumar S."/>
            <person name="Kwok R."/>
            <person name="Lander E."/>
            <person name="Langley C.H."/>
            <person name="Lapoint R."/>
            <person name="Lazzaro B.P."/>
            <person name="Lee S.J."/>
            <person name="Levesque L."/>
            <person name="Li R."/>
            <person name="Lin C.F."/>
            <person name="Lin M.F."/>
            <person name="Lindblad-Toh K."/>
            <person name="Llopart A."/>
            <person name="Long M."/>
            <person name="Low L."/>
            <person name="Lozovsky E."/>
            <person name="Lu J."/>
            <person name="Luo M."/>
            <person name="Machado C.A."/>
            <person name="Makalowski W."/>
            <person name="Marzo M."/>
            <person name="Matsuda M."/>
            <person name="Matzkin L."/>
            <person name="McAllister B."/>
            <person name="McBride C.S."/>
            <person name="McKernan B."/>
            <person name="McKernan K."/>
            <person name="Mendez-Lago M."/>
            <person name="Minx P."/>
            <person name="Mollenhauer M.U."/>
            <person name="Montooth K."/>
            <person name="Mount S.M."/>
            <person name="Mu X."/>
            <person name="Myers E."/>
            <person name="Negre B."/>
            <person name="Newfeld S."/>
            <person name="Nielsen R."/>
            <person name="Noor M.A."/>
            <person name="O'Grady P."/>
            <person name="Pachter L."/>
            <person name="Papaceit M."/>
            <person name="Parisi M.J."/>
            <person name="Parisi M."/>
            <person name="Parts L."/>
            <person name="Pedersen J.S."/>
            <person name="Pesole G."/>
            <person name="Phillippy A.M."/>
            <person name="Ponting C.P."/>
            <person name="Pop M."/>
            <person name="Porcelli D."/>
            <person name="Powell J.R."/>
            <person name="Prohaska S."/>
            <person name="Pruitt K."/>
            <person name="Puig M."/>
            <person name="Quesneville H."/>
            <person name="Ram K.R."/>
            <person name="Rand D."/>
            <person name="Rasmussen M.D."/>
            <person name="Reed L.K."/>
            <person name="Reenan R."/>
            <person name="Reily A."/>
            <person name="Remington K.A."/>
            <person name="Rieger T.T."/>
            <person name="Ritchie M.G."/>
            <person name="Robin C."/>
            <person name="Rogers Y.H."/>
            <person name="Rohde C."/>
            <person name="Rozas J."/>
            <person name="Rubenfield M.J."/>
            <person name="Ruiz A."/>
            <person name="Russo S."/>
            <person name="Salzberg S.L."/>
            <person name="Sanchez-Gracia A."/>
            <person name="Saranga D.J."/>
            <person name="Sato H."/>
            <person name="Schaeffer S.W."/>
            <person name="Schatz M.C."/>
            <person name="Schlenke T."/>
            <person name="Schwartz R."/>
            <person name="Segarra C."/>
            <person name="Singh R.S."/>
            <person name="Sirot L."/>
            <person name="Sirota M."/>
            <person name="Sisneros N.B."/>
            <person name="Smith C.D."/>
            <person name="Smith T.F."/>
            <person name="Spieth J."/>
            <person name="Stage D.E."/>
            <person name="Stark A."/>
            <person name="Stephan W."/>
            <person name="Strausberg R.L."/>
            <person name="Strempel S."/>
            <person name="Sturgill D."/>
            <person name="Sutton G."/>
            <person name="Sutton G.G."/>
            <person name="Tao W."/>
            <person name="Teichmann S."/>
            <person name="Tobari Y.N."/>
            <person name="Tomimura Y."/>
            <person name="Tsolas J.M."/>
            <person name="Valente V.L."/>
            <person name="Venter E."/>
            <person name="Venter J.C."/>
            <person name="Vicario S."/>
            <person name="Vieira F.G."/>
            <person name="Vilella A.J."/>
            <person name="Villasante A."/>
            <person name="Walenz B."/>
            <person name="Wang J."/>
            <person name="Wasserman M."/>
            <person name="Watts T."/>
            <person name="Wilson D."/>
            <person name="Wilson R.K."/>
            <person name="Wing R.A."/>
            <person name="Wolfner M.F."/>
            <person name="Wong A."/>
            <person name="Wong G.K."/>
            <person name="Wu C.I."/>
            <person name="Wu G."/>
            <person name="Yamamoto D."/>
            <person name="Yang H.P."/>
            <person name="Yang S.P."/>
            <person name="Yorke J.A."/>
            <person name="Yoshida K."/>
            <person name="Zdobnov E."/>
            <person name="Zhang P."/>
            <person name="Zhang Y."/>
            <person name="Zimin A.V."/>
            <person name="Baldwin J."/>
            <person name="Abdouelleil A."/>
            <person name="Abdulkadir J."/>
            <person name="Abebe A."/>
            <person name="Abera B."/>
            <person name="Abreu J."/>
            <person name="Acer S.C."/>
            <person name="Aftuck L."/>
            <person name="Alexander A."/>
            <person name="An P."/>
            <person name="Anderson E."/>
            <person name="Anderson S."/>
            <person name="Arachi H."/>
            <person name="Azer M."/>
            <person name="Bachantsang P."/>
            <person name="Barry A."/>
            <person name="Bayul T."/>
            <person name="Berlin A."/>
            <person name="Bessette D."/>
            <person name="Bloom T."/>
            <person name="Blye J."/>
            <person name="Boguslavskiy L."/>
            <person name="Bonnet C."/>
            <person name="Boukhgalter B."/>
            <person name="Bourzgui I."/>
            <person name="Brown A."/>
            <person name="Cahill P."/>
            <person name="Channer S."/>
            <person name="Cheshatsang Y."/>
            <person name="Chuda L."/>
            <person name="Citroen M."/>
            <person name="Collymore A."/>
            <person name="Cooke P."/>
            <person name="Costello M."/>
            <person name="D'Aco K."/>
            <person name="Daza R."/>
            <person name="De Haan G."/>
            <person name="DeGray S."/>
            <person name="DeMaso C."/>
            <person name="Dhargay N."/>
            <person name="Dooley K."/>
            <person name="Dooley E."/>
            <person name="Doricent M."/>
            <person name="Dorje P."/>
            <person name="Dorjee K."/>
            <person name="Dupes A."/>
            <person name="Elong R."/>
            <person name="Falk J."/>
            <person name="Farina A."/>
            <person name="Faro S."/>
            <person name="Ferguson D."/>
            <person name="Fisher S."/>
            <person name="Foley C.D."/>
            <person name="Franke A."/>
            <person name="Friedrich D."/>
            <person name="Gadbois L."/>
            <person name="Gearin G."/>
            <person name="Gearin C.R."/>
            <person name="Giannoukos G."/>
            <person name="Goode T."/>
            <person name="Graham J."/>
            <person name="Grandbois E."/>
            <person name="Grewal S."/>
            <person name="Gyaltsen K."/>
            <person name="Hafez N."/>
            <person name="Hagos B."/>
            <person name="Hall J."/>
            <person name="Henson C."/>
            <person name="Hollinger A."/>
            <person name="Honan T."/>
            <person name="Huard M.D."/>
            <person name="Hughes L."/>
            <person name="Hurhula B."/>
            <person name="Husby M.E."/>
            <person name="Kamat A."/>
            <person name="Kanga B."/>
            <person name="Kashin S."/>
            <person name="Khazanovich D."/>
            <person name="Kisner P."/>
            <person name="Lance K."/>
            <person name="Lara M."/>
            <person name="Lee W."/>
            <person name="Lennon N."/>
            <person name="Letendre F."/>
            <person name="LeVine R."/>
            <person name="Lipovsky A."/>
            <person name="Liu X."/>
            <person name="Liu J."/>
            <person name="Liu S."/>
            <person name="Lokyitsang T."/>
            <person name="Lokyitsang Y."/>
            <person name="Lubonja R."/>
            <person name="Lui A."/>
            <person name="MacDonald P."/>
            <person name="Magnisalis V."/>
            <person name="Maru K."/>
            <person name="Matthews C."/>
            <person name="McCusker W."/>
            <person name="McDonough S."/>
            <person name="Mehta T."/>
            <person name="Meldrim J."/>
            <person name="Meneus L."/>
            <person name="Mihai O."/>
            <person name="Mihalev A."/>
            <person name="Mihova T."/>
            <person name="Mittelman R."/>
            <person name="Mlenga V."/>
            <person name="Montmayeur A."/>
            <person name="Mulrain L."/>
            <person name="Navidi A."/>
            <person name="Naylor J."/>
            <person name="Negash T."/>
            <person name="Nguyen T."/>
            <person name="Nguyen N."/>
            <person name="Nicol R."/>
            <person name="Norbu C."/>
            <person name="Norbu N."/>
            <person name="Novod N."/>
            <person name="O'Neill B."/>
            <person name="Osman S."/>
            <person name="Markiewicz E."/>
            <person name="Oyono O.L."/>
            <person name="Patti C."/>
            <person name="Phunkhang P."/>
            <person name="Pierre F."/>
            <person name="Priest M."/>
            <person name="Raghuraman S."/>
            <person name="Rege F."/>
            <person name="Reyes R."/>
            <person name="Rise C."/>
            <person name="Rogov P."/>
            <person name="Ross K."/>
            <person name="Ryan E."/>
            <person name="Settipalli S."/>
            <person name="Shea T."/>
            <person name="Sherpa N."/>
            <person name="Shi L."/>
            <person name="Shih D."/>
            <person name="Sparrow T."/>
            <person name="Spaulding J."/>
            <person name="Stalker J."/>
            <person name="Stange-Thomann N."/>
            <person name="Stavropoulos S."/>
            <person name="Stone C."/>
            <person name="Strader C."/>
            <person name="Tesfaye S."/>
            <person name="Thomson T."/>
            <person name="Thoulutsang Y."/>
            <person name="Thoulutsang D."/>
            <person name="Topham K."/>
            <person name="Topping I."/>
            <person name="Tsamla T."/>
            <person name="Vassiliev H."/>
            <person name="Vo A."/>
            <person name="Wangchuk T."/>
            <person name="Wangdi T."/>
            <person name="Weiand M."/>
            <person name="Wilkinson J."/>
            <person name="Wilson A."/>
            <person name="Yadav S."/>
            <person name="Young G."/>
            <person name="Yu Q."/>
            <person name="Zembek L."/>
            <person name="Zhong D."/>
            <person name="Zimmer A."/>
            <person name="Zwirko Z."/>
            <person name="Jaffe D.B."/>
            <person name="Alvarez P."/>
            <person name="Brockman W."/>
            <person name="Butler J."/>
            <person name="Chin C."/>
            <person name="Gnerre S."/>
            <person name="Grabherr M."/>
            <person name="Kleber M."/>
            <person name="Mauceli E."/>
            <person name="MacCallum I."/>
        </authorList>
    </citation>
    <scope>NUCLEOTIDE SEQUENCE [LARGE SCALE GENOMIC DNA]</scope>
    <source>
        <strain evidence="4">Tucson 15287-2541.00</strain>
    </source>
</reference>
<dbReference type="eggNOG" id="ENOG502T8DU">
    <property type="taxonomic scope" value="Eukaryota"/>
</dbReference>
<evidence type="ECO:0000313" key="3">
    <source>
        <dbReference type="EMBL" id="EDV95850.1"/>
    </source>
</evidence>
<feature type="region of interest" description="Disordered" evidence="1">
    <location>
        <begin position="632"/>
        <end position="661"/>
    </location>
</feature>
<gene>
    <name evidence="3" type="primary">Dgri\GH15547</name>
    <name evidence="3" type="ORF">Dgri_GH15547</name>
</gene>
<feature type="signal peptide" evidence="2">
    <location>
        <begin position="1"/>
        <end position="19"/>
    </location>
</feature>
<evidence type="ECO:0000313" key="4">
    <source>
        <dbReference type="Proteomes" id="UP000001070"/>
    </source>
</evidence>
<feature type="region of interest" description="Disordered" evidence="1">
    <location>
        <begin position="168"/>
        <end position="477"/>
    </location>
</feature>
<evidence type="ECO:0000256" key="1">
    <source>
        <dbReference type="SAM" id="MobiDB-lite"/>
    </source>
</evidence>
<dbReference type="PhylomeDB" id="B4J1F9"/>